<dbReference type="Pfam" id="PF04082">
    <property type="entry name" value="Fungal_trans"/>
    <property type="match status" value="1"/>
</dbReference>
<dbReference type="SUPFAM" id="SSF57701">
    <property type="entry name" value="Zn2/Cys6 DNA-binding domain"/>
    <property type="match status" value="1"/>
</dbReference>
<dbReference type="InterPro" id="IPR053230">
    <property type="entry name" value="Trans_reg_galc"/>
</dbReference>
<evidence type="ECO:0000256" key="5">
    <source>
        <dbReference type="ARBA" id="ARBA00023242"/>
    </source>
</evidence>
<dbReference type="GO" id="GO:0006351">
    <property type="term" value="P:DNA-templated transcription"/>
    <property type="evidence" value="ECO:0007669"/>
    <property type="project" value="InterPro"/>
</dbReference>
<comment type="caution">
    <text evidence="9">The sequence shown here is derived from an EMBL/GenBank/DDBJ whole genome shotgun (WGS) entry which is preliminary data.</text>
</comment>
<sequence>MEYGKRKTPNRNLVPNSRSADETKGSLLSLGKDSASQLLPTLSDPPYTTKVPIARVSQSTVPSSARRTRKACVPCREHKAKCNGCEPCDRCIGLGLVCAFAEGKRELQERILQELEDRVDAYEDMLQRLRPKVDDHDRELITALLDRYNSVRLSPSETDDPVAYPTDLSSVGADYVEEDYNRDKRLQAFGFVGGPSEMSWIQDLKKEIKRTTSHFQPTPSEPLVSDNTARDLTSTLRSNTFPAHTESALRLVPPLITPVCSRAWRMCGLAIRSAIAMGINYRSESQNTPNTSKELRYRVWWSIYTVENTLSMMTGRPTSAADRFCTTPLPIPYEEDQFQASAASRLLSSSSVRLAYMQDLISRKKLRESPSHLSVNRASPVGQGLEFTILDAAPCNSLYFLYFVDITKVLRRATDILYAPGFKKEWFGINEAITEFLNEADAWLGCLPNVFHFKPMQDSKIFERQRWSLAFRFYSLKITVARPSLCRSDRQRSNNGFTAVRQRNAANICFESACDMLDLLPEVPDILWLARVSPWWCVLHYLMQSVTVLLIELDFCLRFNTGEVSTITTFVEKGMGWLLAMATENIAARRAWDVCHGLYCSMSTSPSSDIDSASYDVLGAFQGKINGSRAAQVVFQAADAYVPLPQNMVVHPSLQTIYDQFTPWHVDR</sequence>
<evidence type="ECO:0000313" key="10">
    <source>
        <dbReference type="Proteomes" id="UP001194746"/>
    </source>
</evidence>
<evidence type="ECO:0000256" key="1">
    <source>
        <dbReference type="ARBA" id="ARBA00022723"/>
    </source>
</evidence>
<accession>A0AAD4CP44</accession>
<keyword evidence="10" id="KW-1185">Reference proteome</keyword>
<dbReference type="InterPro" id="IPR036864">
    <property type="entry name" value="Zn2-C6_fun-type_DNA-bd_sf"/>
</dbReference>
<reference evidence="9" key="2">
    <citation type="submission" date="2020-02" db="EMBL/GenBank/DDBJ databases">
        <authorList>
            <person name="Gilchrist C.L.M."/>
            <person name="Chooi Y.-H."/>
        </authorList>
    </citation>
    <scope>NUCLEOTIDE SEQUENCE</scope>
    <source>
        <strain evidence="9">MST-FP2251</strain>
    </source>
</reference>
<proteinExistence type="predicted"/>
<dbReference type="Gene3D" id="4.10.240.10">
    <property type="entry name" value="Zn(2)-C6 fungal-type DNA-binding domain"/>
    <property type="match status" value="1"/>
</dbReference>
<evidence type="ECO:0000256" key="2">
    <source>
        <dbReference type="ARBA" id="ARBA00023015"/>
    </source>
</evidence>
<dbReference type="Proteomes" id="UP001194746">
    <property type="component" value="Unassembled WGS sequence"/>
</dbReference>
<organism evidence="9 10">
    <name type="scientific">Aspergillus nanangensis</name>
    <dbReference type="NCBI Taxonomy" id="2582783"/>
    <lineage>
        <taxon>Eukaryota</taxon>
        <taxon>Fungi</taxon>
        <taxon>Dikarya</taxon>
        <taxon>Ascomycota</taxon>
        <taxon>Pezizomycotina</taxon>
        <taxon>Eurotiomycetes</taxon>
        <taxon>Eurotiomycetidae</taxon>
        <taxon>Eurotiales</taxon>
        <taxon>Aspergillaceae</taxon>
        <taxon>Aspergillus</taxon>
        <taxon>Aspergillus subgen. Circumdati</taxon>
    </lineage>
</organism>
<reference evidence="9" key="1">
    <citation type="journal article" date="2019" name="Beilstein J. Org. Chem.">
        <title>Nanangenines: drimane sesquiterpenoids as the dominant metabolite cohort of a novel Australian fungus, Aspergillus nanangensis.</title>
        <authorList>
            <person name="Lacey H.J."/>
            <person name="Gilchrist C.L.M."/>
            <person name="Crombie A."/>
            <person name="Kalaitzis J.A."/>
            <person name="Vuong D."/>
            <person name="Rutledge P.J."/>
            <person name="Turner P."/>
            <person name="Pitt J.I."/>
            <person name="Lacey E."/>
            <person name="Chooi Y.H."/>
            <person name="Piggott A.M."/>
        </authorList>
    </citation>
    <scope>NUCLEOTIDE SEQUENCE</scope>
    <source>
        <strain evidence="9">MST-FP2251</strain>
    </source>
</reference>
<dbReference type="GO" id="GO:0008270">
    <property type="term" value="F:zinc ion binding"/>
    <property type="evidence" value="ECO:0007669"/>
    <property type="project" value="InterPro"/>
</dbReference>
<dbReference type="InterPro" id="IPR007219">
    <property type="entry name" value="XnlR_reg_dom"/>
</dbReference>
<dbReference type="AlphaFoldDB" id="A0AAD4CP44"/>
<keyword evidence="5" id="KW-0539">Nucleus</keyword>
<dbReference type="PROSITE" id="PS50048">
    <property type="entry name" value="ZN2_CY6_FUNGAL_2"/>
    <property type="match status" value="1"/>
</dbReference>
<dbReference type="SMART" id="SM00066">
    <property type="entry name" value="GAL4"/>
    <property type="match status" value="1"/>
</dbReference>
<evidence type="ECO:0000259" key="8">
    <source>
        <dbReference type="PROSITE" id="PS50048"/>
    </source>
</evidence>
<keyword evidence="2" id="KW-0805">Transcription regulation</keyword>
<dbReference type="GO" id="GO:0000981">
    <property type="term" value="F:DNA-binding transcription factor activity, RNA polymerase II-specific"/>
    <property type="evidence" value="ECO:0007669"/>
    <property type="project" value="InterPro"/>
</dbReference>
<feature type="region of interest" description="Disordered" evidence="7">
    <location>
        <begin position="1"/>
        <end position="26"/>
    </location>
</feature>
<feature type="domain" description="Zn(2)-C6 fungal-type" evidence="8">
    <location>
        <begin position="71"/>
        <end position="100"/>
    </location>
</feature>
<dbReference type="SMART" id="SM00906">
    <property type="entry name" value="Fungal_trans"/>
    <property type="match status" value="1"/>
</dbReference>
<dbReference type="PROSITE" id="PS00463">
    <property type="entry name" value="ZN2_CY6_FUNGAL_1"/>
    <property type="match status" value="1"/>
</dbReference>
<evidence type="ECO:0000256" key="7">
    <source>
        <dbReference type="SAM" id="MobiDB-lite"/>
    </source>
</evidence>
<keyword evidence="6" id="KW-0175">Coiled coil</keyword>
<dbReference type="CDD" id="cd00067">
    <property type="entry name" value="GAL4"/>
    <property type="match status" value="1"/>
</dbReference>
<evidence type="ECO:0000256" key="3">
    <source>
        <dbReference type="ARBA" id="ARBA00023125"/>
    </source>
</evidence>
<dbReference type="Pfam" id="PF00172">
    <property type="entry name" value="Zn_clus"/>
    <property type="match status" value="1"/>
</dbReference>
<evidence type="ECO:0000313" key="9">
    <source>
        <dbReference type="EMBL" id="KAF9890085.1"/>
    </source>
</evidence>
<dbReference type="CDD" id="cd12148">
    <property type="entry name" value="fungal_TF_MHR"/>
    <property type="match status" value="1"/>
</dbReference>
<feature type="coiled-coil region" evidence="6">
    <location>
        <begin position="98"/>
        <end position="132"/>
    </location>
</feature>
<evidence type="ECO:0000256" key="4">
    <source>
        <dbReference type="ARBA" id="ARBA00023163"/>
    </source>
</evidence>
<dbReference type="InterPro" id="IPR001138">
    <property type="entry name" value="Zn2Cys6_DnaBD"/>
</dbReference>
<name>A0AAD4CP44_ASPNN</name>
<dbReference type="GO" id="GO:0003677">
    <property type="term" value="F:DNA binding"/>
    <property type="evidence" value="ECO:0007669"/>
    <property type="project" value="UniProtKB-KW"/>
</dbReference>
<gene>
    <name evidence="9" type="ORF">FE257_006246</name>
</gene>
<dbReference type="GO" id="GO:0009893">
    <property type="term" value="P:positive regulation of metabolic process"/>
    <property type="evidence" value="ECO:0007669"/>
    <property type="project" value="UniProtKB-ARBA"/>
</dbReference>
<dbReference type="EMBL" id="VCAU01000029">
    <property type="protein sequence ID" value="KAF9890085.1"/>
    <property type="molecule type" value="Genomic_DNA"/>
</dbReference>
<keyword evidence="4" id="KW-0804">Transcription</keyword>
<dbReference type="PANTHER" id="PTHR47654">
    <property type="entry name" value="ZN(II)2CYS6 TRANSCRIPTION FACTOR (EUROFUNG)-RELATED"/>
    <property type="match status" value="1"/>
</dbReference>
<protein>
    <recommendedName>
        <fullName evidence="8">Zn(2)-C6 fungal-type domain-containing protein</fullName>
    </recommendedName>
</protein>
<evidence type="ECO:0000256" key="6">
    <source>
        <dbReference type="SAM" id="Coils"/>
    </source>
</evidence>
<dbReference type="PANTHER" id="PTHR47654:SF1">
    <property type="entry name" value="ZN(II)2CYS6 TRANSCRIPTION FACTOR (EUROFUNG)"/>
    <property type="match status" value="1"/>
</dbReference>
<keyword evidence="1" id="KW-0479">Metal-binding</keyword>
<keyword evidence="3" id="KW-0238">DNA-binding</keyword>